<reference evidence="2 3" key="1">
    <citation type="submission" date="2015-10" db="EMBL/GenBank/DDBJ databases">
        <title>Genome analyses suggest a sexual origin of heterokaryosis in a supposedly ancient asexual fungus.</title>
        <authorList>
            <person name="Ropars J."/>
            <person name="Sedzielewska K."/>
            <person name="Noel J."/>
            <person name="Charron P."/>
            <person name="Farinelli L."/>
            <person name="Marton T."/>
            <person name="Kruger M."/>
            <person name="Pelin A."/>
            <person name="Brachmann A."/>
            <person name="Corradi N."/>
        </authorList>
    </citation>
    <scope>NUCLEOTIDE SEQUENCE [LARGE SCALE GENOMIC DNA]</scope>
    <source>
        <strain evidence="2 3">A4</strain>
    </source>
</reference>
<dbReference type="VEuPathDB" id="FungiDB:RhiirA1_487189"/>
<feature type="domain" description="RNase H type-1" evidence="1">
    <location>
        <begin position="690"/>
        <end position="832"/>
    </location>
</feature>
<dbReference type="AlphaFoldDB" id="A0A2I1H0P7"/>
<evidence type="ECO:0000313" key="2">
    <source>
        <dbReference type="EMBL" id="PKY52450.1"/>
    </source>
</evidence>
<accession>A0A2I1H0P7</accession>
<evidence type="ECO:0000313" key="3">
    <source>
        <dbReference type="Proteomes" id="UP000234323"/>
    </source>
</evidence>
<dbReference type="InterPro" id="IPR012337">
    <property type="entry name" value="RNaseH-like_sf"/>
</dbReference>
<dbReference type="VEuPathDB" id="FungiDB:RhiirA1_402065"/>
<comment type="caution">
    <text evidence="2">The sequence shown here is derived from an EMBL/GenBank/DDBJ whole genome shotgun (WGS) entry which is preliminary data.</text>
</comment>
<dbReference type="InterPro" id="IPR002156">
    <property type="entry name" value="RNaseH_domain"/>
</dbReference>
<dbReference type="SUPFAM" id="SSF53098">
    <property type="entry name" value="Ribonuclease H-like"/>
    <property type="match status" value="1"/>
</dbReference>
<organism evidence="2 3">
    <name type="scientific">Rhizophagus irregularis</name>
    <dbReference type="NCBI Taxonomy" id="588596"/>
    <lineage>
        <taxon>Eukaryota</taxon>
        <taxon>Fungi</taxon>
        <taxon>Fungi incertae sedis</taxon>
        <taxon>Mucoromycota</taxon>
        <taxon>Glomeromycotina</taxon>
        <taxon>Glomeromycetes</taxon>
        <taxon>Glomerales</taxon>
        <taxon>Glomeraceae</taxon>
        <taxon>Rhizophagus</taxon>
    </lineage>
</organism>
<evidence type="ECO:0000259" key="1">
    <source>
        <dbReference type="PROSITE" id="PS50879"/>
    </source>
</evidence>
<gene>
    <name evidence="2" type="ORF">RhiirA4_425285</name>
</gene>
<protein>
    <recommendedName>
        <fullName evidence="1">RNase H type-1 domain-containing protein</fullName>
    </recommendedName>
</protein>
<dbReference type="GO" id="GO:0003676">
    <property type="term" value="F:nucleic acid binding"/>
    <property type="evidence" value="ECO:0007669"/>
    <property type="project" value="InterPro"/>
</dbReference>
<dbReference type="VEuPathDB" id="FungiDB:FUN_010544"/>
<sequence length="840" mass="97761">MELLQRLQIQKKPLLEMNIKEFKDLIIDLFKITQIKYAEEDDLYKEEQIKYYVDKRCRELQDNKKHMLDSILNRKRKKIVLDKVLIEKDGQKQLCSTEKEITEAMIEHYQNAAGKKMNDGIVMSDRWQRQYAPKNDINTDWYNATVKEITEEEWMDTIQELAKDKAAGPSKVSNEELKHLGSKHTLEKILDIADEFNKMNNIQTNYEKFAMTTNEEIQTVDGEIDINFGSEIRKIKPIKAGESVRILGVWVNLDLNTKFVFNQCKDIIRNYNRIIRKKRVTDLQMKYIYNHVIIPRIEYKSQLTIWNHNQIEQLNKLCRSMFKQKTSLVATIPNSVIHSSLGYGVKDIGTIQLQRQVTRLYNQFNIQGVLGIITRIRNKQLQSEMILTKSPTTEWNIKSCDLKVKYNILAATLAIMYDHNLTFRSSGQDENIIRGGSLRITDFFTHNELFKNRMNQQLMKHGIYFISQLISSGGDRLLNYRDLRITLGINTKGRKPSWFKSIEQKCLLEKDSSRRLKSEFHMERNYKCISKDLIPEVKKRNWLAFYHEKNAVAYLGRVIETGIEGTIVEHWIHDIGVDNISPSVQLPIIKKCSGCDLKEIHTKSKRKSVKQRCLLTIKDTDRSVKINAKSIDDRYILDMSVFECLAQAENNSITKLVDSVTDRAPSNLLTFIHPPRVRNKLLKIKDSLEFVKDIEAYTDGSFKKYSLTSVEMGSAFLISNPKKFEFNINITDNPSAFKAELIAIILVLLVCPKDVNITIYIDAQAIINIFNQLKKESLQQISRGKRQYNAWWILSFKIIKFFNLTVSLVKVKAHDNNEYNNVVDKLAKDALNKDPVFIDP</sequence>
<dbReference type="VEuPathDB" id="FungiDB:FUN_008849"/>
<dbReference type="GO" id="GO:0004523">
    <property type="term" value="F:RNA-DNA hybrid ribonuclease activity"/>
    <property type="evidence" value="ECO:0007669"/>
    <property type="project" value="InterPro"/>
</dbReference>
<dbReference type="VEuPathDB" id="FungiDB:RhiirFUN_002051"/>
<dbReference type="InterPro" id="IPR036397">
    <property type="entry name" value="RNaseH_sf"/>
</dbReference>
<dbReference type="PROSITE" id="PS50879">
    <property type="entry name" value="RNASE_H_1"/>
    <property type="match status" value="1"/>
</dbReference>
<dbReference type="Proteomes" id="UP000234323">
    <property type="component" value="Unassembled WGS sequence"/>
</dbReference>
<dbReference type="Gene3D" id="3.30.420.10">
    <property type="entry name" value="Ribonuclease H-like superfamily/Ribonuclease H"/>
    <property type="match status" value="1"/>
</dbReference>
<name>A0A2I1H0P7_9GLOM</name>
<keyword evidence="3" id="KW-1185">Reference proteome</keyword>
<proteinExistence type="predicted"/>
<dbReference type="EMBL" id="LLXI01001206">
    <property type="protein sequence ID" value="PKY52450.1"/>
    <property type="molecule type" value="Genomic_DNA"/>
</dbReference>
<dbReference type="Pfam" id="PF00075">
    <property type="entry name" value="RNase_H"/>
    <property type="match status" value="1"/>
</dbReference>
<dbReference type="VEuPathDB" id="FungiDB:RhiirFUN_013446"/>